<reference evidence="5 6" key="1">
    <citation type="submission" date="2020-07" db="EMBL/GenBank/DDBJ databases">
        <title>Genomic Encyclopedia of Type Strains, Phase IV (KMG-V): Genome sequencing to study the core and pangenomes of soil and plant-associated prokaryotes.</title>
        <authorList>
            <person name="Whitman W."/>
        </authorList>
    </citation>
    <scope>NUCLEOTIDE SEQUENCE [LARGE SCALE GENOMIC DNA]</scope>
    <source>
        <strain evidence="5 6">M8UP22</strain>
    </source>
</reference>
<dbReference type="AlphaFoldDB" id="A0A852VH93"/>
<comment type="caution">
    <text evidence="5">The sequence shown here is derived from an EMBL/GenBank/DDBJ whole genome shotgun (WGS) entry which is preliminary data.</text>
</comment>
<keyword evidence="2 5" id="KW-0238">DNA-binding</keyword>
<dbReference type="SUPFAM" id="SSF46785">
    <property type="entry name" value="Winged helix' DNA-binding domain"/>
    <property type="match status" value="1"/>
</dbReference>
<evidence type="ECO:0000259" key="4">
    <source>
        <dbReference type="PROSITE" id="PS51118"/>
    </source>
</evidence>
<evidence type="ECO:0000256" key="1">
    <source>
        <dbReference type="ARBA" id="ARBA00023015"/>
    </source>
</evidence>
<dbReference type="GO" id="GO:0003677">
    <property type="term" value="F:DNA binding"/>
    <property type="evidence" value="ECO:0007669"/>
    <property type="project" value="UniProtKB-KW"/>
</dbReference>
<dbReference type="PANTHER" id="PTHR33204">
    <property type="entry name" value="TRANSCRIPTIONAL REGULATOR, MARR FAMILY"/>
    <property type="match status" value="1"/>
</dbReference>
<organism evidence="5 6">
    <name type="scientific">Tunturiibacter lichenicola</name>
    <dbReference type="NCBI Taxonomy" id="2051959"/>
    <lineage>
        <taxon>Bacteria</taxon>
        <taxon>Pseudomonadati</taxon>
        <taxon>Acidobacteriota</taxon>
        <taxon>Terriglobia</taxon>
        <taxon>Terriglobales</taxon>
        <taxon>Acidobacteriaceae</taxon>
        <taxon>Tunturiibacter</taxon>
    </lineage>
</organism>
<gene>
    <name evidence="5" type="ORF">HDF08_002531</name>
</gene>
<evidence type="ECO:0000256" key="2">
    <source>
        <dbReference type="ARBA" id="ARBA00023125"/>
    </source>
</evidence>
<dbReference type="InterPro" id="IPR002577">
    <property type="entry name" value="HTH_HxlR"/>
</dbReference>
<keyword evidence="1" id="KW-0805">Transcription regulation</keyword>
<proteinExistence type="predicted"/>
<dbReference type="Proteomes" id="UP000564385">
    <property type="component" value="Unassembled WGS sequence"/>
</dbReference>
<dbReference type="InterPro" id="IPR036390">
    <property type="entry name" value="WH_DNA-bd_sf"/>
</dbReference>
<dbReference type="Pfam" id="PF01638">
    <property type="entry name" value="HxlR"/>
    <property type="match status" value="1"/>
</dbReference>
<dbReference type="InterPro" id="IPR036388">
    <property type="entry name" value="WH-like_DNA-bd_sf"/>
</dbReference>
<dbReference type="PROSITE" id="PS51118">
    <property type="entry name" value="HTH_HXLR"/>
    <property type="match status" value="1"/>
</dbReference>
<accession>A0A852VH93</accession>
<evidence type="ECO:0000313" key="6">
    <source>
        <dbReference type="Proteomes" id="UP000564385"/>
    </source>
</evidence>
<dbReference type="EMBL" id="JACCCU010000002">
    <property type="protein sequence ID" value="NYF90429.1"/>
    <property type="molecule type" value="Genomic_DNA"/>
</dbReference>
<protein>
    <submittedName>
        <fullName evidence="5">DNA-binding HxlR family transcriptional regulator</fullName>
    </submittedName>
</protein>
<evidence type="ECO:0000313" key="5">
    <source>
        <dbReference type="EMBL" id="NYF90429.1"/>
    </source>
</evidence>
<sequence>MTKRRFKEYELETGCGVEACLEVVGGKWKGLILHHLMQHGTLRFNQLQKLKPNLSPRILTAQLRELERDEVIVREVYPVVPPKVEYSLSPAGESLRELIQAMQKWGDRFLVRVNAPVRKTSAK</sequence>
<dbReference type="PANTHER" id="PTHR33204:SF29">
    <property type="entry name" value="TRANSCRIPTIONAL REGULATOR"/>
    <property type="match status" value="1"/>
</dbReference>
<keyword evidence="3" id="KW-0804">Transcription</keyword>
<dbReference type="Gene3D" id="1.10.10.10">
    <property type="entry name" value="Winged helix-like DNA-binding domain superfamily/Winged helix DNA-binding domain"/>
    <property type="match status" value="1"/>
</dbReference>
<name>A0A852VH93_9BACT</name>
<feature type="domain" description="HTH hxlR-type" evidence="4">
    <location>
        <begin position="15"/>
        <end position="114"/>
    </location>
</feature>
<evidence type="ECO:0000256" key="3">
    <source>
        <dbReference type="ARBA" id="ARBA00023163"/>
    </source>
</evidence>